<keyword evidence="1" id="KW-0853">WD repeat</keyword>
<dbReference type="PANTHER" id="PTHR44472">
    <property type="entry name" value="DDB1- AND CUL4-ASSOCIATED FACTOR 4-RELATED"/>
    <property type="match status" value="1"/>
</dbReference>
<dbReference type="OrthoDB" id="128867at2759"/>
<proteinExistence type="predicted"/>
<dbReference type="AlphaFoldDB" id="A0A162RBC4"/>
<dbReference type="GO" id="GO:0080008">
    <property type="term" value="C:Cul4-RING E3 ubiquitin ligase complex"/>
    <property type="evidence" value="ECO:0007669"/>
    <property type="project" value="TreeGrafter"/>
</dbReference>
<organism evidence="3 4">
    <name type="scientific">Mucor lusitanicus CBS 277.49</name>
    <dbReference type="NCBI Taxonomy" id="747725"/>
    <lineage>
        <taxon>Eukaryota</taxon>
        <taxon>Fungi</taxon>
        <taxon>Fungi incertae sedis</taxon>
        <taxon>Mucoromycota</taxon>
        <taxon>Mucoromycotina</taxon>
        <taxon>Mucoromycetes</taxon>
        <taxon>Mucorales</taxon>
        <taxon>Mucorineae</taxon>
        <taxon>Mucoraceae</taxon>
        <taxon>Mucor</taxon>
    </lineage>
</organism>
<dbReference type="EMBL" id="AMYB01000004">
    <property type="protein sequence ID" value="OAD03909.1"/>
    <property type="molecule type" value="Genomic_DNA"/>
</dbReference>
<gene>
    <name evidence="3" type="ORF">MUCCIDRAFT_163439</name>
</gene>
<comment type="caution">
    <text evidence="3">The sequence shown here is derived from an EMBL/GenBank/DDBJ whole genome shotgun (WGS) entry which is preliminary data.</text>
</comment>
<dbReference type="VEuPathDB" id="FungiDB:MUCCIDRAFT_163439"/>
<reference evidence="3 4" key="1">
    <citation type="submission" date="2015-06" db="EMBL/GenBank/DDBJ databases">
        <title>Expansion of signal transduction pathways in fungi by whole-genome duplication.</title>
        <authorList>
            <consortium name="DOE Joint Genome Institute"/>
            <person name="Corrochano L.M."/>
            <person name="Kuo A."/>
            <person name="Marcet-Houben M."/>
            <person name="Polaino S."/>
            <person name="Salamov A."/>
            <person name="Villalobos J.M."/>
            <person name="Alvarez M.I."/>
            <person name="Avalos J."/>
            <person name="Benito E.P."/>
            <person name="Benoit I."/>
            <person name="Burger G."/>
            <person name="Camino L.P."/>
            <person name="Canovas D."/>
            <person name="Cerda-Olmedo E."/>
            <person name="Cheng J.-F."/>
            <person name="Dominguez A."/>
            <person name="Elias M."/>
            <person name="Eslava A.P."/>
            <person name="Glaser F."/>
            <person name="Grimwood J."/>
            <person name="Gutierrez G."/>
            <person name="Heitman J."/>
            <person name="Henrissat B."/>
            <person name="Iturriaga E.A."/>
            <person name="Lang B.F."/>
            <person name="Lavin J.L."/>
            <person name="Lee S."/>
            <person name="Li W."/>
            <person name="Lindquist E."/>
            <person name="Lopez-Garcia S."/>
            <person name="Luque E.M."/>
            <person name="Marcos A.T."/>
            <person name="Martin J."/>
            <person name="Mccluskey K."/>
            <person name="Medina H.R."/>
            <person name="Miralles-Duran A."/>
            <person name="Miyazaki A."/>
            <person name="Munoz-Torres E."/>
            <person name="Oguiza J.A."/>
            <person name="Ohm R."/>
            <person name="Olmedo M."/>
            <person name="Orejas M."/>
            <person name="Ortiz-Castellanos L."/>
            <person name="Pisabarro A.G."/>
            <person name="Rodriguez-Romero J."/>
            <person name="Ruiz-Herrera J."/>
            <person name="Ruiz-Vazquez R."/>
            <person name="Sanz C."/>
            <person name="Schackwitz W."/>
            <person name="Schmutz J."/>
            <person name="Shahriari M."/>
            <person name="Shelest E."/>
            <person name="Silva-Franco F."/>
            <person name="Soanes D."/>
            <person name="Syed K."/>
            <person name="Tagua V.G."/>
            <person name="Talbot N.J."/>
            <person name="Thon M."/>
            <person name="De Vries R.P."/>
            <person name="Wiebenga A."/>
            <person name="Yadav J.S."/>
            <person name="Braun E.L."/>
            <person name="Baker S."/>
            <person name="Garre V."/>
            <person name="Horwitz B."/>
            <person name="Torres-Martinez S."/>
            <person name="Idnurm A."/>
            <person name="Herrera-Estrella A."/>
            <person name="Gabaldon T."/>
            <person name="Grigoriev I.V."/>
        </authorList>
    </citation>
    <scope>NUCLEOTIDE SEQUENCE [LARGE SCALE GENOMIC DNA]</scope>
    <source>
        <strain evidence="3 4">CBS 277.49</strain>
    </source>
</reference>
<evidence type="ECO:0000256" key="2">
    <source>
        <dbReference type="ARBA" id="ARBA00022737"/>
    </source>
</evidence>
<dbReference type="InterPro" id="IPR052254">
    <property type="entry name" value="CUL4-DDB1_E3_ligase_receptor"/>
</dbReference>
<dbReference type="InterPro" id="IPR036322">
    <property type="entry name" value="WD40_repeat_dom_sf"/>
</dbReference>
<name>A0A162RBC4_MUCCL</name>
<dbReference type="SUPFAM" id="SSF50978">
    <property type="entry name" value="WD40 repeat-like"/>
    <property type="match status" value="1"/>
</dbReference>
<dbReference type="STRING" id="747725.A0A162RBC4"/>
<accession>A0A162RBC4</accession>
<dbReference type="InterPro" id="IPR015943">
    <property type="entry name" value="WD40/YVTN_repeat-like_dom_sf"/>
</dbReference>
<keyword evidence="4" id="KW-1185">Reference proteome</keyword>
<dbReference type="PANTHER" id="PTHR44472:SF1">
    <property type="entry name" value="DDB1 AND CUL4 ASSOCIATED FACTOR 4"/>
    <property type="match status" value="1"/>
</dbReference>
<evidence type="ECO:0000256" key="1">
    <source>
        <dbReference type="ARBA" id="ARBA00022574"/>
    </source>
</evidence>
<evidence type="ECO:0000313" key="3">
    <source>
        <dbReference type="EMBL" id="OAD03909.1"/>
    </source>
</evidence>
<sequence length="499" mass="57191">MSFDIPGYFLDLKTKKYFKITPHGPYSLPELRKRLKREEEEGKQAAALAVASKRLGANHISSQHLRPAHFSQFLRQRATLGIMDRADSGMRFLLTRLKTRSSVDLHGPSSIYNNMLVAMTTQQTDDYGEMFISNRCSLQHFGYQVDPQFSLWKVGQELSDNSDAQSMHVGSRLFDMNGYTCRSIVGTTGGTLWFRAYPVLPPLHKEEVHHMFMQNGSIRQQQQDRIYECPGSYAGHCVSLASQEYKQAKDLFWSSDIDDLCNTIVVGGDKKLYRLNNTFQLMQSRKMKSSVFACHILKSQPDHCWIGLRNGKIYMEDWRCPVTPKDKAKQHDFEQSSSVYKIQTLDHVRTGHELVTLAMDGSIDVWDARQPTKKRRSRRRSPLYSLKGHVNASSRHLGFDMDTENQLLMASGSDHRVRIWSLQRRNNTFDPMWTSEKYQAPIPAVKFMTAPSTYPKLQDGWSDLLPGSLLSRKPPGIMLFGTSKESNQNRSIEWMTSVV</sequence>
<evidence type="ECO:0000313" key="4">
    <source>
        <dbReference type="Proteomes" id="UP000077051"/>
    </source>
</evidence>
<dbReference type="Proteomes" id="UP000077051">
    <property type="component" value="Unassembled WGS sequence"/>
</dbReference>
<dbReference type="Gene3D" id="2.130.10.10">
    <property type="entry name" value="YVTN repeat-like/Quinoprotein amine dehydrogenase"/>
    <property type="match status" value="1"/>
</dbReference>
<keyword evidence="2" id="KW-0677">Repeat</keyword>
<protein>
    <submittedName>
        <fullName evidence="3">Uncharacterized protein</fullName>
    </submittedName>
</protein>